<keyword evidence="1" id="KW-0418">Kinase</keyword>
<dbReference type="GO" id="GO:0004713">
    <property type="term" value="F:protein tyrosine kinase activity"/>
    <property type="evidence" value="ECO:0007669"/>
    <property type="project" value="InterPro"/>
</dbReference>
<dbReference type="SMART" id="SM00219">
    <property type="entry name" value="TyrKc"/>
    <property type="match status" value="1"/>
</dbReference>
<keyword evidence="2" id="KW-0547">Nucleotide-binding</keyword>
<reference evidence="6" key="1">
    <citation type="journal article" date="2016" name="Nat. Genet.">
        <title>A high-quality carrot genome assembly provides new insights into carotenoid accumulation and asterid genome evolution.</title>
        <authorList>
            <person name="Iorizzo M."/>
            <person name="Ellison S."/>
            <person name="Senalik D."/>
            <person name="Zeng P."/>
            <person name="Satapoomin P."/>
            <person name="Huang J."/>
            <person name="Bowman M."/>
            <person name="Iovene M."/>
            <person name="Sanseverino W."/>
            <person name="Cavagnaro P."/>
            <person name="Yildiz M."/>
            <person name="Macko-Podgorni A."/>
            <person name="Moranska E."/>
            <person name="Grzebelus E."/>
            <person name="Grzebelus D."/>
            <person name="Ashrafi H."/>
            <person name="Zheng Z."/>
            <person name="Cheng S."/>
            <person name="Spooner D."/>
            <person name="Van Deynze A."/>
            <person name="Simon P."/>
        </authorList>
    </citation>
    <scope>NUCLEOTIDE SEQUENCE [LARGE SCALE GENOMIC DNA]</scope>
    <source>
        <tissue evidence="6">Leaf</tissue>
    </source>
</reference>
<keyword evidence="3" id="KW-0067">ATP-binding</keyword>
<evidence type="ECO:0000259" key="5">
    <source>
        <dbReference type="PROSITE" id="PS50011"/>
    </source>
</evidence>
<sequence>MDEATAVQKVVVIQDASREVSWSAIRYVMTNTQLLKAGDELILIPVLHQVNNPMGYKNKVDSSSMFGSNSKMVAEEVCRIDELYRKTADMKQISMQCEQQKIKLVLKVYAGQSARVVAIEAALNLEATWVVLDRQMKKDKKYFMEKLSCGISRMKRDNTIEKLRGPKTLESTLLVGEKSTSGYVSYGEMIPDSCNNDLSPQNSPSAQEQASGNKLSFGDICKAPRLDSHHKSYVSSSKSSFSTDHTMWSSTIPSSASTSNTEGSSSSFVEVNNFLSTFHKDQKYHKLNAKDPEKEQEFQNAICSVCKNRRPKSGWKRDFSYAELHEATDGFSDKNFLSEGGFGCVYKGRLKNGLQVAVKQHKDASLQGEKEFKSEVYVLSKARHQNLVMLLGSCSEGSHRLLVYEYVCDGSLDQHLSKHTKKPLNWGKRIKIALGAAEGLEFLQKNKIIHRDVRPNNILVTHDHESLLGDFGLARNQYDDLENPSENSVVGTLGYVAPEYAECGKASTKTDVYSFGVVLLQLITGLRTTDKSLGAKSLVGWARPLLKEKNYPDLIDSRIGDSFDVHQLFWMVRLAEKCLSLDPSKRYNMTRVVNALHYIMESNTSFIKDFSPTQSDSLNSTTESTQSQAGSRTYESKEDTEQGKKLKIDDVFASSKTAVSVSEDHYDYGESEAAALEKNGLLYNEMII</sequence>
<dbReference type="GO" id="GO:0005524">
    <property type="term" value="F:ATP binding"/>
    <property type="evidence" value="ECO:0007669"/>
    <property type="project" value="UniProtKB-KW"/>
</dbReference>
<dbReference type="FunFam" id="3.30.200.20:FF:000604">
    <property type="entry name" value="Proline-rich receptor-like protein kinase PERK8"/>
    <property type="match status" value="1"/>
</dbReference>
<feature type="domain" description="Protein kinase" evidence="5">
    <location>
        <begin position="331"/>
        <end position="600"/>
    </location>
</feature>
<evidence type="ECO:0000256" key="1">
    <source>
        <dbReference type="ARBA" id="ARBA00022527"/>
    </source>
</evidence>
<dbReference type="EMBL" id="LNRQ01000009">
    <property type="protein sequence ID" value="KZM82152.1"/>
    <property type="molecule type" value="Genomic_DNA"/>
</dbReference>
<accession>A0A175YH49</accession>
<dbReference type="AlphaFoldDB" id="A0A175YH49"/>
<dbReference type="OMA" id="GVVHQFN"/>
<feature type="region of interest" description="Disordered" evidence="4">
    <location>
        <begin position="613"/>
        <end position="642"/>
    </location>
</feature>
<dbReference type="FunFam" id="1.10.510.10:FF:000849">
    <property type="entry name" value="receptor-like cytosolic serine/threonine-protein kinase RBK1 isoform X1"/>
    <property type="match status" value="1"/>
</dbReference>
<feature type="compositionally biased region" description="Polar residues" evidence="4">
    <location>
        <begin position="613"/>
        <end position="633"/>
    </location>
</feature>
<dbReference type="PANTHER" id="PTHR47989:SF8">
    <property type="entry name" value="INACTIVE PROTEIN KINASE SELMODRAFT_444075-LIKE"/>
    <property type="match status" value="1"/>
</dbReference>
<keyword evidence="1" id="KW-0808">Transferase</keyword>
<dbReference type="InterPro" id="IPR000719">
    <property type="entry name" value="Prot_kinase_dom"/>
</dbReference>
<protein>
    <recommendedName>
        <fullName evidence="5">Protein kinase domain-containing protein</fullName>
    </recommendedName>
</protein>
<keyword evidence="1" id="KW-0723">Serine/threonine-protein kinase</keyword>
<dbReference type="Gene3D" id="3.30.200.20">
    <property type="entry name" value="Phosphorylase Kinase, domain 1"/>
    <property type="match status" value="1"/>
</dbReference>
<name>A0A175YH49_DAUCS</name>
<dbReference type="PROSITE" id="PS00109">
    <property type="entry name" value="PROTEIN_KINASE_TYR"/>
    <property type="match status" value="1"/>
</dbReference>
<dbReference type="PANTHER" id="PTHR47989">
    <property type="entry name" value="OS01G0750732 PROTEIN"/>
    <property type="match status" value="1"/>
</dbReference>
<dbReference type="STRING" id="79200.A0A175YH49"/>
<evidence type="ECO:0000256" key="4">
    <source>
        <dbReference type="SAM" id="MobiDB-lite"/>
    </source>
</evidence>
<gene>
    <name evidence="6" type="ORF">DCAR_029721</name>
</gene>
<proteinExistence type="predicted"/>
<evidence type="ECO:0000256" key="3">
    <source>
        <dbReference type="ARBA" id="ARBA00022840"/>
    </source>
</evidence>
<dbReference type="InterPro" id="IPR020635">
    <property type="entry name" value="Tyr_kinase_cat_dom"/>
</dbReference>
<dbReference type="InterPro" id="IPR008266">
    <property type="entry name" value="Tyr_kinase_AS"/>
</dbReference>
<evidence type="ECO:0000256" key="2">
    <source>
        <dbReference type="ARBA" id="ARBA00022741"/>
    </source>
</evidence>
<dbReference type="Gene3D" id="1.10.510.10">
    <property type="entry name" value="Transferase(Phosphotransferase) domain 1"/>
    <property type="match status" value="1"/>
</dbReference>
<evidence type="ECO:0000313" key="6">
    <source>
        <dbReference type="EMBL" id="KZM82152.1"/>
    </source>
</evidence>
<dbReference type="PROSITE" id="PS50011">
    <property type="entry name" value="PROTEIN_KINASE_DOM"/>
    <property type="match status" value="1"/>
</dbReference>
<dbReference type="SUPFAM" id="SSF56112">
    <property type="entry name" value="Protein kinase-like (PK-like)"/>
    <property type="match status" value="1"/>
</dbReference>
<dbReference type="Gramene" id="KZM82152">
    <property type="protein sequence ID" value="KZM82152"/>
    <property type="gene ID" value="DCAR_029721"/>
</dbReference>
<dbReference type="GO" id="GO:0004674">
    <property type="term" value="F:protein serine/threonine kinase activity"/>
    <property type="evidence" value="ECO:0007669"/>
    <property type="project" value="UniProtKB-KW"/>
</dbReference>
<dbReference type="InterPro" id="IPR001245">
    <property type="entry name" value="Ser-Thr/Tyr_kinase_cat_dom"/>
</dbReference>
<dbReference type="InterPro" id="IPR011009">
    <property type="entry name" value="Kinase-like_dom_sf"/>
</dbReference>
<organism evidence="6">
    <name type="scientific">Daucus carota subsp. sativus</name>
    <name type="common">Carrot</name>
    <dbReference type="NCBI Taxonomy" id="79200"/>
    <lineage>
        <taxon>Eukaryota</taxon>
        <taxon>Viridiplantae</taxon>
        <taxon>Streptophyta</taxon>
        <taxon>Embryophyta</taxon>
        <taxon>Tracheophyta</taxon>
        <taxon>Spermatophyta</taxon>
        <taxon>Magnoliopsida</taxon>
        <taxon>eudicotyledons</taxon>
        <taxon>Gunneridae</taxon>
        <taxon>Pentapetalae</taxon>
        <taxon>asterids</taxon>
        <taxon>campanulids</taxon>
        <taxon>Apiales</taxon>
        <taxon>Apiaceae</taxon>
        <taxon>Apioideae</taxon>
        <taxon>Scandiceae</taxon>
        <taxon>Daucinae</taxon>
        <taxon>Daucus</taxon>
        <taxon>Daucus sect. Daucus</taxon>
    </lineage>
</organism>
<comment type="caution">
    <text evidence="6">The sequence shown here is derived from an EMBL/GenBank/DDBJ whole genome shotgun (WGS) entry which is preliminary data.</text>
</comment>
<dbReference type="Pfam" id="PF07714">
    <property type="entry name" value="PK_Tyr_Ser-Thr"/>
    <property type="match status" value="1"/>
</dbReference>